<organism evidence="2 3">
    <name type="scientific">Naegleria lovaniensis</name>
    <name type="common">Amoeba</name>
    <dbReference type="NCBI Taxonomy" id="51637"/>
    <lineage>
        <taxon>Eukaryota</taxon>
        <taxon>Discoba</taxon>
        <taxon>Heterolobosea</taxon>
        <taxon>Tetramitia</taxon>
        <taxon>Eutetramitia</taxon>
        <taxon>Vahlkampfiidae</taxon>
        <taxon>Naegleria</taxon>
    </lineage>
</organism>
<dbReference type="Proteomes" id="UP000816034">
    <property type="component" value="Unassembled WGS sequence"/>
</dbReference>
<feature type="region of interest" description="Disordered" evidence="1">
    <location>
        <begin position="50"/>
        <end position="71"/>
    </location>
</feature>
<gene>
    <name evidence="2" type="ORF">C9374_010393</name>
</gene>
<keyword evidence="3" id="KW-1185">Reference proteome</keyword>
<proteinExistence type="predicted"/>
<dbReference type="EMBL" id="PYSW02000041">
    <property type="protein sequence ID" value="KAG2375019.1"/>
    <property type="molecule type" value="Genomic_DNA"/>
</dbReference>
<protein>
    <submittedName>
        <fullName evidence="2">Uncharacterized protein</fullName>
    </submittedName>
</protein>
<evidence type="ECO:0000313" key="2">
    <source>
        <dbReference type="EMBL" id="KAG2375019.1"/>
    </source>
</evidence>
<feature type="region of interest" description="Disordered" evidence="1">
    <location>
        <begin position="1"/>
        <end position="32"/>
    </location>
</feature>
<evidence type="ECO:0000256" key="1">
    <source>
        <dbReference type="SAM" id="MobiDB-lite"/>
    </source>
</evidence>
<accession>A0AA88KG46</accession>
<reference evidence="2 3" key="1">
    <citation type="journal article" date="2018" name="BMC Genomics">
        <title>The genome of Naegleria lovaniensis, the basis for a comparative approach to unravel pathogenicity factors of the human pathogenic amoeba N. fowleri.</title>
        <authorList>
            <person name="Liechti N."/>
            <person name="Schurch N."/>
            <person name="Bruggmann R."/>
            <person name="Wittwer M."/>
        </authorList>
    </citation>
    <scope>NUCLEOTIDE SEQUENCE [LARGE SCALE GENOMIC DNA]</scope>
    <source>
        <strain evidence="2 3">ATCC 30569</strain>
    </source>
</reference>
<dbReference type="AlphaFoldDB" id="A0AA88KG46"/>
<evidence type="ECO:0000313" key="3">
    <source>
        <dbReference type="Proteomes" id="UP000816034"/>
    </source>
</evidence>
<name>A0AA88KG46_NAELO</name>
<sequence length="846" mass="99865">MLPSTSNNKRGVKRKATVTESSSLNQLTEEDEFNLLYNDDPFSWNLSTTKKIHRPPSGAGENINDPVIIDDETDMIDTSDEDDLEELIEENDDQFDDDDDDFEEFSTTDEESASDSDDNESSDAHNYKHTLEAMKFIINHKILPSGFKLQGNKQVLYLFVLKKDGNARLPNDQRHRYLPFCTPSYSFAWIHCKTWKNSQGVYEKYYRSNLVPFRAIHDPQKKMKLYIEQEMREEVIECDKQLNHMTCLSTRVQLHSSNNRNINNHLNGSREKYQYQYRPIPNPPGGKLIIQPSQELIGKWKDKFKEDFPDEDLIYEFKSSNQEASLKINHLDPSEHNDNENESVKLISNNVARLFLTGHIEKWLNNRSNKQKSKTLKMRFNQHGLAHIEWLKEQFPQIDDICTYVFNTVNSKSRKKKKKNGFLESEETFLSGLSIFLNYAIFVLNKLLIPEDFFQYFLDTTILDSYLFALNDDEQLQYLSPNTRRRKVEALSIVLNYLSQTRSLIHNFDIGSKLMEAKSTVNTYYTKTNKERDEWLAMTHAMSHLQRYGKYMTPNNFWKCIKRSYHIILAWTKMFYSEQFTQEQKLKLVTSKGNQFMENFIFWFSMYTYANRAQVYYQSLMKDVKCFEFKDPVTQEQYYQFYFIFDTVRNAQKMHRTPDEACFPLGIANCLLIHFYTEFLPIYIDSHDHEKLALAYTPSKTPITIHNSRGKGFRELLKRVTKEHGKVALNNQLIRTHYNSHIKDLKNLSAKDLVILDKGMNHSRITADKHYRIFQQPSTENGNSIIDNQINDKNYSTIHHKEFQKRFITNLLDMNLTESEILHLEHFVEFLKSKRTSSNHDEIEYE</sequence>
<dbReference type="RefSeq" id="XP_044544193.1">
    <property type="nucleotide sequence ID" value="XM_044685932.1"/>
</dbReference>
<feature type="compositionally biased region" description="Polar residues" evidence="1">
    <location>
        <begin position="18"/>
        <end position="27"/>
    </location>
</feature>
<dbReference type="GeneID" id="68102847"/>
<feature type="compositionally biased region" description="Acidic residues" evidence="1">
    <location>
        <begin position="89"/>
        <end position="121"/>
    </location>
</feature>
<comment type="caution">
    <text evidence="2">The sequence shown here is derived from an EMBL/GenBank/DDBJ whole genome shotgun (WGS) entry which is preliminary data.</text>
</comment>
<feature type="region of interest" description="Disordered" evidence="1">
    <location>
        <begin position="89"/>
        <end position="124"/>
    </location>
</feature>